<keyword evidence="3 6" id="KW-1133">Transmembrane helix</keyword>
<feature type="transmembrane region" description="Helical" evidence="6">
    <location>
        <begin position="69"/>
        <end position="96"/>
    </location>
</feature>
<dbReference type="AlphaFoldDB" id="A0A397U500"/>
<evidence type="ECO:0000256" key="3">
    <source>
        <dbReference type="ARBA" id="ARBA00022989"/>
    </source>
</evidence>
<dbReference type="PANTHER" id="PTHR23423">
    <property type="entry name" value="ORGANIC SOLUTE TRANSPORTER-RELATED"/>
    <property type="match status" value="1"/>
</dbReference>
<feature type="transmembrane region" description="Helical" evidence="6">
    <location>
        <begin position="102"/>
        <end position="120"/>
    </location>
</feature>
<gene>
    <name evidence="7" type="ORF">C2G38_2253908</name>
</gene>
<reference evidence="7 8" key="1">
    <citation type="submission" date="2018-06" db="EMBL/GenBank/DDBJ databases">
        <title>Comparative genomics reveals the genomic features of Rhizophagus irregularis, R. cerebriforme, R. diaphanum and Gigaspora rosea, and their symbiotic lifestyle signature.</title>
        <authorList>
            <person name="Morin E."/>
            <person name="San Clemente H."/>
            <person name="Chen E.C.H."/>
            <person name="De La Providencia I."/>
            <person name="Hainaut M."/>
            <person name="Kuo A."/>
            <person name="Kohler A."/>
            <person name="Murat C."/>
            <person name="Tang N."/>
            <person name="Roy S."/>
            <person name="Loubradou J."/>
            <person name="Henrissat B."/>
            <person name="Grigoriev I.V."/>
            <person name="Corradi N."/>
            <person name="Roux C."/>
            <person name="Martin F.M."/>
        </authorList>
    </citation>
    <scope>NUCLEOTIDE SEQUENCE [LARGE SCALE GENOMIC DNA]</scope>
    <source>
        <strain evidence="7 8">DAOM 194757</strain>
    </source>
</reference>
<dbReference type="EMBL" id="QKWP01002013">
    <property type="protein sequence ID" value="RIB05284.1"/>
    <property type="molecule type" value="Genomic_DNA"/>
</dbReference>
<dbReference type="STRING" id="44941.A0A397U500"/>
<evidence type="ECO:0000256" key="4">
    <source>
        <dbReference type="ARBA" id="ARBA00023136"/>
    </source>
</evidence>
<dbReference type="InterPro" id="IPR005178">
    <property type="entry name" value="Ostalpha/TMEM184C"/>
</dbReference>
<dbReference type="GO" id="GO:0016020">
    <property type="term" value="C:membrane"/>
    <property type="evidence" value="ECO:0007669"/>
    <property type="project" value="UniProtKB-SubCell"/>
</dbReference>
<evidence type="ECO:0000256" key="6">
    <source>
        <dbReference type="SAM" id="Phobius"/>
    </source>
</evidence>
<dbReference type="SMART" id="SM01417">
    <property type="entry name" value="Solute_trans_a"/>
    <property type="match status" value="1"/>
</dbReference>
<dbReference type="Pfam" id="PF03619">
    <property type="entry name" value="Solute_trans_a"/>
    <property type="match status" value="1"/>
</dbReference>
<protein>
    <submittedName>
        <fullName evidence="7">Organic solute transporter Ostalpha-domain-containing protein</fullName>
    </submittedName>
</protein>
<evidence type="ECO:0000313" key="7">
    <source>
        <dbReference type="EMBL" id="RIB05284.1"/>
    </source>
</evidence>
<accession>A0A397U500</accession>
<comment type="caution">
    <text evidence="7">The sequence shown here is derived from an EMBL/GenBank/DDBJ whole genome shotgun (WGS) entry which is preliminary data.</text>
</comment>
<keyword evidence="8" id="KW-1185">Reference proteome</keyword>
<evidence type="ECO:0000313" key="8">
    <source>
        <dbReference type="Proteomes" id="UP000266673"/>
    </source>
</evidence>
<feature type="transmembrane region" description="Helical" evidence="6">
    <location>
        <begin position="280"/>
        <end position="298"/>
    </location>
</feature>
<sequence length="607" mass="69589">MSFAFNETLIPFTQEKGYDTGGGSSDNFKSGATIRAFAGFFAITATLLSAISVWSHLKHYKKPLLQRYVVRLILMVPVYAISSWISLTSTNAAFYVDCLRDMYEAFVIYCFFNLLVNYIGGERALLTLLHGRPPTSHLFPVNLFFKEMDVGDPYTFLFLKRGILQYVYIKPGLAISTMILKWTNLYEEGLIELANGYIWIALIYNVSCFLCLYCLIIFYVCTKDDLKPYRPIPKFLCVKSVIFFSFWQGFALSILVYLGIIRDTESNTAQNISVSIQDFLITFEMLIAAFAHWYAFSYKDYTDPSYRSGRLPIKYAFKDCMGFRDVIEDTLETIRGSRFNYRTFEPAEGMAHIGPSRTARIMAGLRFTGGGASKYWLPDPNSSTPLLSNKMDDDRNSLNFHDPDPNDEVEHMYAHSRKLGEYGDYNFPVIDSNRYRFQSPPPPKPERKRTMSKRRLRLKGKGKAKNIHFEIGDDDDDDDNNNNFQSKEQHSGSSKIPPFRDGCVDLVREVQDGKGKRLESFTDSIITSSHRPPLSSVMQTYESILARDPFIQEPVVPKDVPRSLPINIVHQQEVENNNDIDDPLTINRTGYLSTSLEQNNWNNDVWK</sequence>
<keyword evidence="2 6" id="KW-0812">Transmembrane</keyword>
<feature type="transmembrane region" description="Helical" evidence="6">
    <location>
        <begin position="241"/>
        <end position="260"/>
    </location>
</feature>
<evidence type="ECO:0000256" key="1">
    <source>
        <dbReference type="ARBA" id="ARBA00004141"/>
    </source>
</evidence>
<organism evidence="7 8">
    <name type="scientific">Gigaspora rosea</name>
    <dbReference type="NCBI Taxonomy" id="44941"/>
    <lineage>
        <taxon>Eukaryota</taxon>
        <taxon>Fungi</taxon>
        <taxon>Fungi incertae sedis</taxon>
        <taxon>Mucoromycota</taxon>
        <taxon>Glomeromycotina</taxon>
        <taxon>Glomeromycetes</taxon>
        <taxon>Diversisporales</taxon>
        <taxon>Gigasporaceae</taxon>
        <taxon>Gigaspora</taxon>
    </lineage>
</organism>
<feature type="transmembrane region" description="Helical" evidence="6">
    <location>
        <begin position="34"/>
        <end position="57"/>
    </location>
</feature>
<comment type="subcellular location">
    <subcellularLocation>
        <location evidence="1">Membrane</location>
        <topology evidence="1">Multi-pass membrane protein</topology>
    </subcellularLocation>
</comment>
<evidence type="ECO:0000256" key="5">
    <source>
        <dbReference type="SAM" id="MobiDB-lite"/>
    </source>
</evidence>
<proteinExistence type="predicted"/>
<feature type="transmembrane region" description="Helical" evidence="6">
    <location>
        <begin position="197"/>
        <end position="220"/>
    </location>
</feature>
<dbReference type="Proteomes" id="UP000266673">
    <property type="component" value="Unassembled WGS sequence"/>
</dbReference>
<feature type="region of interest" description="Disordered" evidence="5">
    <location>
        <begin position="433"/>
        <end position="500"/>
    </location>
</feature>
<name>A0A397U500_9GLOM</name>
<dbReference type="OrthoDB" id="5348404at2759"/>
<evidence type="ECO:0000256" key="2">
    <source>
        <dbReference type="ARBA" id="ARBA00022692"/>
    </source>
</evidence>
<feature type="transmembrane region" description="Helical" evidence="6">
    <location>
        <begin position="167"/>
        <end position="185"/>
    </location>
</feature>
<feature type="compositionally biased region" description="Basic residues" evidence="5">
    <location>
        <begin position="450"/>
        <end position="466"/>
    </location>
</feature>
<keyword evidence="4 6" id="KW-0472">Membrane</keyword>